<protein>
    <submittedName>
        <fullName evidence="2">GNAT family N-acetyltransferase</fullName>
        <ecNumber evidence="2">2.3.1.-</ecNumber>
    </submittedName>
</protein>
<feature type="domain" description="N-acetyltransferase" evidence="1">
    <location>
        <begin position="7"/>
        <end position="144"/>
    </location>
</feature>
<dbReference type="Proteomes" id="UP001336020">
    <property type="component" value="Unassembled WGS sequence"/>
</dbReference>
<evidence type="ECO:0000313" key="2">
    <source>
        <dbReference type="EMBL" id="MEE2058413.1"/>
    </source>
</evidence>
<dbReference type="Gene3D" id="3.40.630.30">
    <property type="match status" value="1"/>
</dbReference>
<dbReference type="EC" id="2.3.1.-" evidence="2"/>
<dbReference type="GO" id="GO:0016746">
    <property type="term" value="F:acyltransferase activity"/>
    <property type="evidence" value="ECO:0007669"/>
    <property type="project" value="UniProtKB-KW"/>
</dbReference>
<dbReference type="EMBL" id="JAUTXY010000005">
    <property type="protein sequence ID" value="MEE2058413.1"/>
    <property type="molecule type" value="Genomic_DNA"/>
</dbReference>
<dbReference type="Pfam" id="PF13673">
    <property type="entry name" value="Acetyltransf_10"/>
    <property type="match status" value="1"/>
</dbReference>
<dbReference type="InterPro" id="IPR016181">
    <property type="entry name" value="Acyl_CoA_acyltransferase"/>
</dbReference>
<name>A0ABU7LA25_9NOCA</name>
<comment type="caution">
    <text evidence="2">The sequence shown here is derived from an EMBL/GenBank/DDBJ whole genome shotgun (WGS) entry which is preliminary data.</text>
</comment>
<gene>
    <name evidence="2" type="ORF">Q7514_12865</name>
</gene>
<reference evidence="2 3" key="1">
    <citation type="submission" date="2023-07" db="EMBL/GenBank/DDBJ databases">
        <authorList>
            <person name="Girao M."/>
            <person name="Carvalho M.F."/>
        </authorList>
    </citation>
    <scope>NUCLEOTIDE SEQUENCE [LARGE SCALE GENOMIC DNA]</scope>
    <source>
        <strain evidence="2 3">YIM65754</strain>
    </source>
</reference>
<organism evidence="2 3">
    <name type="scientific">Rhodococcus artemisiae</name>
    <dbReference type="NCBI Taxonomy" id="714159"/>
    <lineage>
        <taxon>Bacteria</taxon>
        <taxon>Bacillati</taxon>
        <taxon>Actinomycetota</taxon>
        <taxon>Actinomycetes</taxon>
        <taxon>Mycobacteriales</taxon>
        <taxon>Nocardiaceae</taxon>
        <taxon>Rhodococcus</taxon>
    </lineage>
</organism>
<dbReference type="RefSeq" id="WP_330133928.1">
    <property type="nucleotide sequence ID" value="NZ_JAUTXY010000005.1"/>
</dbReference>
<dbReference type="PROSITE" id="PS51186">
    <property type="entry name" value="GNAT"/>
    <property type="match status" value="1"/>
</dbReference>
<proteinExistence type="predicted"/>
<keyword evidence="3" id="KW-1185">Reference proteome</keyword>
<accession>A0ABU7LA25</accession>
<evidence type="ECO:0000259" key="1">
    <source>
        <dbReference type="PROSITE" id="PS51186"/>
    </source>
</evidence>
<evidence type="ECO:0000313" key="3">
    <source>
        <dbReference type="Proteomes" id="UP001336020"/>
    </source>
</evidence>
<keyword evidence="2" id="KW-0808">Transferase</keyword>
<dbReference type="InterPro" id="IPR000182">
    <property type="entry name" value="GNAT_dom"/>
</dbReference>
<dbReference type="SUPFAM" id="SSF55729">
    <property type="entry name" value="Acyl-CoA N-acyltransferases (Nat)"/>
    <property type="match status" value="1"/>
</dbReference>
<sequence>MSAIKHGPLAAIDPVTLYKILMLRTEVFVHEQRIVDEPELDGVDLEPFTELYWIEENDAVVATLRLIDDGNPAHIGRVATARSARGRGLAADLIEAALSANSTAVEISAQAHLESWYERFGFTRTGANYIEAGIDHLPMRLANPRLSR</sequence>
<dbReference type="CDD" id="cd04301">
    <property type="entry name" value="NAT_SF"/>
    <property type="match status" value="1"/>
</dbReference>
<keyword evidence="2" id="KW-0012">Acyltransferase</keyword>